<evidence type="ECO:0000313" key="21">
    <source>
        <dbReference type="Proteomes" id="UP000294876"/>
    </source>
</evidence>
<dbReference type="EMBL" id="CAAGWG010000005">
    <property type="protein sequence ID" value="VGC97738.1"/>
    <property type="molecule type" value="Genomic_DNA"/>
</dbReference>
<organism evidence="10 20">
    <name type="scientific">Klebsiella pneumoniae</name>
    <dbReference type="NCBI Taxonomy" id="573"/>
    <lineage>
        <taxon>Bacteria</taxon>
        <taxon>Pseudomonadati</taxon>
        <taxon>Pseudomonadota</taxon>
        <taxon>Gammaproteobacteria</taxon>
        <taxon>Enterobacterales</taxon>
        <taxon>Enterobacteriaceae</taxon>
        <taxon>Klebsiella/Raoultella group</taxon>
        <taxon>Klebsiella</taxon>
        <taxon>Klebsiella pneumoniae complex</taxon>
    </lineage>
</organism>
<accession>A0A060VQL0</accession>
<evidence type="ECO:0000313" key="15">
    <source>
        <dbReference type="Proteomes" id="UP000254387"/>
    </source>
</evidence>
<evidence type="ECO:0000256" key="1">
    <source>
        <dbReference type="SAM" id="SignalP"/>
    </source>
</evidence>
<dbReference type="Proteomes" id="UP000255167">
    <property type="component" value="Unassembled WGS sequence"/>
</dbReference>
<evidence type="ECO:0000313" key="17">
    <source>
        <dbReference type="Proteomes" id="UP000255099"/>
    </source>
</evidence>
<reference evidence="13 14" key="2">
    <citation type="submission" date="2018-06" db="EMBL/GenBank/DDBJ databases">
        <authorList>
            <consortium name="Pathogen Informatics"/>
            <person name="Doyle S."/>
        </authorList>
    </citation>
    <scope>NUCLEOTIDE SEQUENCE [LARGE SCALE GENOMIC DNA]</scope>
    <source>
        <strain evidence="3 13">NCTC13465</strain>
        <strain evidence="7 19">NCTC204</strain>
        <strain evidence="6 14">NCTC5051</strain>
        <strain evidence="8 15">NCTC5053</strain>
        <strain evidence="5 16">NCTC8849</strain>
        <strain evidence="9 18">NCTC9617</strain>
        <strain evidence="4 17">NCTC9637</strain>
    </source>
</reference>
<dbReference type="Proteomes" id="UP000259497">
    <property type="component" value="Unassembled WGS sequence"/>
</dbReference>
<evidence type="ECO:0000313" key="4">
    <source>
        <dbReference type="EMBL" id="STT46200.1"/>
    </source>
</evidence>
<evidence type="ECO:0000313" key="10">
    <source>
        <dbReference type="EMBL" id="SVS28163.1"/>
    </source>
</evidence>
<dbReference type="EMBL" id="UGMN01000004">
    <property type="protein sequence ID" value="STV47295.1"/>
    <property type="molecule type" value="Genomic_DNA"/>
</dbReference>
<evidence type="ECO:0000313" key="7">
    <source>
        <dbReference type="EMBL" id="STU96623.1"/>
    </source>
</evidence>
<evidence type="ECO:0000313" key="19">
    <source>
        <dbReference type="Proteomes" id="UP000255192"/>
    </source>
</evidence>
<dbReference type="Proteomes" id="UP000254141">
    <property type="component" value="Unassembled WGS sequence"/>
</dbReference>
<proteinExistence type="predicted"/>
<dbReference type="Proteomes" id="UP000255192">
    <property type="component" value="Unassembled WGS sequence"/>
</dbReference>
<reference evidence="2 12" key="1">
    <citation type="submission" date="2017-03" db="EMBL/GenBank/DDBJ databases">
        <authorList>
            <person name="Fouts D."/>
            <person name="Stalin M.J."/>
            <person name="Chen L."/>
            <person name="Wright M."/>
            <person name="Sutton G."/>
            <person name="Nguyen K."/>
            <person name="Vanduin D."/>
            <person name="Rojas L."/>
            <person name="Hujer A."/>
            <person name="Hujer K."/>
            <person name="Bonomo R."/>
            <person name="Kreiswirth B."/>
            <person name="Adams M."/>
        </authorList>
    </citation>
    <scope>NUCLEOTIDE SEQUENCE [LARGE SCALE GENOMIC DNA]</scope>
    <source>
        <strain evidence="2 12">39383</strain>
    </source>
</reference>
<dbReference type="EMBL" id="UGMD01000002">
    <property type="protein sequence ID" value="STU96623.1"/>
    <property type="molecule type" value="Genomic_DNA"/>
</dbReference>
<evidence type="ECO:0000313" key="11">
    <source>
        <dbReference type="EMBL" id="VGC97738.1"/>
    </source>
</evidence>
<dbReference type="PROSITE" id="PS51257">
    <property type="entry name" value="PROKAR_LIPOPROTEIN"/>
    <property type="match status" value="1"/>
</dbReference>
<evidence type="ECO:0000313" key="20">
    <source>
        <dbReference type="Proteomes" id="UP000259497"/>
    </source>
</evidence>
<dbReference type="EMBL" id="UAWQ01000018">
    <property type="protein sequence ID" value="SQC44914.1"/>
    <property type="molecule type" value="Genomic_DNA"/>
</dbReference>
<dbReference type="EMBL" id="UGLC01000002">
    <property type="protein sequence ID" value="STT56901.1"/>
    <property type="molecule type" value="Genomic_DNA"/>
</dbReference>
<evidence type="ECO:0000313" key="18">
    <source>
        <dbReference type="Proteomes" id="UP000255167"/>
    </source>
</evidence>
<evidence type="ECO:0000313" key="14">
    <source>
        <dbReference type="Proteomes" id="UP000254141"/>
    </source>
</evidence>
<feature type="signal peptide" evidence="1">
    <location>
        <begin position="1"/>
        <end position="21"/>
    </location>
</feature>
<dbReference type="EMBL" id="NDBK01000098">
    <property type="protein sequence ID" value="OVF66659.1"/>
    <property type="molecule type" value="Genomic_DNA"/>
</dbReference>
<evidence type="ECO:0000313" key="12">
    <source>
        <dbReference type="Proteomes" id="UP000196447"/>
    </source>
</evidence>
<dbReference type="Proteomes" id="UP000196447">
    <property type="component" value="Unassembled WGS sequence"/>
</dbReference>
<sequence length="133" mass="14647">MNKIGLLIVAGVLGLAGCSSTSPSQTVETINALTVPVSPSESGTTANHAQAVRRYFQDNTALISRLNHSLKSHYLQDVERRDVFDRHSEAYKVYGALTRLEQMASMNEVYRKENNVAGLQEINRVLKSVPLTS</sequence>
<evidence type="ECO:0000313" key="9">
    <source>
        <dbReference type="EMBL" id="STW48020.1"/>
    </source>
</evidence>
<evidence type="ECO:0000313" key="16">
    <source>
        <dbReference type="Proteomes" id="UP000254799"/>
    </source>
</evidence>
<evidence type="ECO:0000313" key="6">
    <source>
        <dbReference type="EMBL" id="STU53631.1"/>
    </source>
</evidence>
<keyword evidence="1" id="KW-0732">Signal</keyword>
<evidence type="ECO:0000313" key="8">
    <source>
        <dbReference type="EMBL" id="STV47295.1"/>
    </source>
</evidence>
<dbReference type="Proteomes" id="UP000294876">
    <property type="component" value="Unassembled WGS sequence"/>
</dbReference>
<dbReference type="Proteomes" id="UP000254387">
    <property type="component" value="Unassembled WGS sequence"/>
</dbReference>
<evidence type="ECO:0000313" key="5">
    <source>
        <dbReference type="EMBL" id="STT56901.1"/>
    </source>
</evidence>
<reference evidence="10 20" key="3">
    <citation type="submission" date="2018-08" db="EMBL/GenBank/DDBJ databases">
        <authorList>
            <consortium name="Pathogen Informatics"/>
        </authorList>
    </citation>
    <scope>NUCLEOTIDE SEQUENCE [LARGE SCALE GENOMIC DNA]</scope>
    <source>
        <strain evidence="11 21">5012STDY7312589</strain>
        <strain evidence="10 20">EuSCAPE_GR114</strain>
    </source>
</reference>
<dbReference type="Proteomes" id="UP000255099">
    <property type="component" value="Unassembled WGS sequence"/>
</dbReference>
<name>A0A060VQL0_KLEPN</name>
<dbReference type="EMBL" id="UIXM01000014">
    <property type="protein sequence ID" value="SVS28163.1"/>
    <property type="molecule type" value="Genomic_DNA"/>
</dbReference>
<gene>
    <name evidence="2" type="ORF">B5L96_24735</name>
    <name evidence="3" type="ORF">NCTC13465_03454</name>
    <name evidence="7" type="ORF">NCTC204_02714</name>
    <name evidence="6" type="ORF">NCTC5051_04697</name>
    <name evidence="8" type="ORF">NCTC5053_04936</name>
    <name evidence="5" type="ORF">NCTC8849_05570</name>
    <name evidence="9" type="ORF">NCTC9617_04603</name>
    <name evidence="4" type="ORF">NCTC9637_01067</name>
    <name evidence="11" type="ORF">SAMEA104567804_02004</name>
    <name evidence="10" type="ORF">SAMEA3649733_03906</name>
</gene>
<feature type="chain" id="PRO_5015026779" description="Lipoprotein" evidence="1">
    <location>
        <begin position="22"/>
        <end position="133"/>
    </location>
</feature>
<dbReference type="Proteomes" id="UP000251721">
    <property type="component" value="Unassembled WGS sequence"/>
</dbReference>
<evidence type="ECO:0000313" key="13">
    <source>
        <dbReference type="Proteomes" id="UP000251721"/>
    </source>
</evidence>
<protein>
    <recommendedName>
        <fullName evidence="22">Lipoprotein</fullName>
    </recommendedName>
</protein>
<evidence type="ECO:0000313" key="2">
    <source>
        <dbReference type="EMBL" id="OVF66659.1"/>
    </source>
</evidence>
<dbReference type="EMBL" id="UGLU01000001">
    <property type="protein sequence ID" value="STU53631.1"/>
    <property type="molecule type" value="Genomic_DNA"/>
</dbReference>
<evidence type="ECO:0008006" key="22">
    <source>
        <dbReference type="Google" id="ProtNLM"/>
    </source>
</evidence>
<dbReference type="EMBL" id="UGNC01000005">
    <property type="protein sequence ID" value="STW48020.1"/>
    <property type="molecule type" value="Genomic_DNA"/>
</dbReference>
<evidence type="ECO:0000313" key="3">
    <source>
        <dbReference type="EMBL" id="SQC44914.1"/>
    </source>
</evidence>
<dbReference type="Proteomes" id="UP000254799">
    <property type="component" value="Unassembled WGS sequence"/>
</dbReference>
<dbReference type="EMBL" id="UGLB01000003">
    <property type="protein sequence ID" value="STT46200.1"/>
    <property type="molecule type" value="Genomic_DNA"/>
</dbReference>
<dbReference type="AlphaFoldDB" id="A0A060VQL0"/>